<protein>
    <submittedName>
        <fullName evidence="1">Uncharacterized protein</fullName>
    </submittedName>
</protein>
<name>A0ABM5L0U7_DIAVI</name>
<accession>A0ABM5L0U7</accession>
<dbReference type="GeneID" id="126890934"/>
<organism evidence="1 2">
    <name type="scientific">Diabrotica virgifera virgifera</name>
    <name type="common">western corn rootworm</name>
    <dbReference type="NCBI Taxonomy" id="50390"/>
    <lineage>
        <taxon>Eukaryota</taxon>
        <taxon>Metazoa</taxon>
        <taxon>Ecdysozoa</taxon>
        <taxon>Arthropoda</taxon>
        <taxon>Hexapoda</taxon>
        <taxon>Insecta</taxon>
        <taxon>Pterygota</taxon>
        <taxon>Neoptera</taxon>
        <taxon>Endopterygota</taxon>
        <taxon>Coleoptera</taxon>
        <taxon>Polyphaga</taxon>
        <taxon>Cucujiformia</taxon>
        <taxon>Chrysomeloidea</taxon>
        <taxon>Chrysomelidae</taxon>
        <taxon>Galerucinae</taxon>
        <taxon>Diabroticina</taxon>
        <taxon>Diabroticites</taxon>
        <taxon>Diabrotica</taxon>
    </lineage>
</organism>
<keyword evidence="2" id="KW-1185">Reference proteome</keyword>
<reference evidence="1" key="1">
    <citation type="submission" date="2025-05" db="UniProtKB">
        <authorList>
            <consortium name="EnsemblMetazoa"/>
        </authorList>
    </citation>
    <scope>IDENTIFICATION</scope>
</reference>
<proteinExistence type="predicted"/>
<evidence type="ECO:0000313" key="1">
    <source>
        <dbReference type="EnsemblMetazoa" id="XP_050516060.1"/>
    </source>
</evidence>
<evidence type="ECO:0000313" key="2">
    <source>
        <dbReference type="Proteomes" id="UP001652700"/>
    </source>
</evidence>
<sequence>MLHITSSSVVVTICSRLKQALLQIQSYIIEHATSTRISLLVLVKKTEGSGTKHPCNFLPCGSKAVSATERQTFLHLSERLQITSSSDYLIQSYIIEHATSTRISLLVLVKKTEGSGTKHPCNFLPCGSKAVSATERQTFLHLSERLQITSSSDYLIQSYIIEHATSTRISLLVLVKKTEGSGTKHPCSFLPCGSKAVSATERQTFLHLCERLQITSSSDYLIQSYVRQKCIAPSSRDNVRRTRQKQPRQPSPFLVSLLDQRLCTAEHNQAKPTVSSKETKDR</sequence>
<dbReference type="Proteomes" id="UP001652700">
    <property type="component" value="Unplaced"/>
</dbReference>
<dbReference type="RefSeq" id="XP_050516060.1">
    <property type="nucleotide sequence ID" value="XM_050660103.1"/>
</dbReference>
<dbReference type="EnsemblMetazoa" id="XM_050660103.1">
    <property type="protein sequence ID" value="XP_050516060.1"/>
    <property type="gene ID" value="LOC126890934"/>
</dbReference>